<dbReference type="EMBL" id="CAJNIZ010007062">
    <property type="protein sequence ID" value="CAE7254855.1"/>
    <property type="molecule type" value="Genomic_DNA"/>
</dbReference>
<accession>A0A812LYR9</accession>
<name>A0A812LYR9_SYMPI</name>
<dbReference type="SUPFAM" id="SSF47473">
    <property type="entry name" value="EF-hand"/>
    <property type="match status" value="1"/>
</dbReference>
<gene>
    <name evidence="1" type="primary">PSMC3</name>
    <name evidence="1" type="ORF">SPIL2461_LOCUS5085</name>
</gene>
<evidence type="ECO:0000313" key="1">
    <source>
        <dbReference type="EMBL" id="CAE7254855.1"/>
    </source>
</evidence>
<organism evidence="1 2">
    <name type="scientific">Symbiodinium pilosum</name>
    <name type="common">Dinoflagellate</name>
    <dbReference type="NCBI Taxonomy" id="2952"/>
    <lineage>
        <taxon>Eukaryota</taxon>
        <taxon>Sar</taxon>
        <taxon>Alveolata</taxon>
        <taxon>Dinophyceae</taxon>
        <taxon>Suessiales</taxon>
        <taxon>Symbiodiniaceae</taxon>
        <taxon>Symbiodinium</taxon>
    </lineage>
</organism>
<dbReference type="AlphaFoldDB" id="A0A812LYR9"/>
<protein>
    <submittedName>
        <fullName evidence="1">PSMC3 protein</fullName>
    </submittedName>
</protein>
<reference evidence="1" key="1">
    <citation type="submission" date="2021-02" db="EMBL/GenBank/DDBJ databases">
        <authorList>
            <person name="Dougan E. K."/>
            <person name="Rhodes N."/>
            <person name="Thang M."/>
            <person name="Chan C."/>
        </authorList>
    </citation>
    <scope>NUCLEOTIDE SEQUENCE</scope>
</reference>
<dbReference type="InterPro" id="IPR011992">
    <property type="entry name" value="EF-hand-dom_pair"/>
</dbReference>
<proteinExistence type="predicted"/>
<keyword evidence="2" id="KW-1185">Reference proteome</keyword>
<sequence length="116" mass="13184">MNARQLFESLDPGQLGYLTLDSLRLVRGRLAFCDYRELVKSELGDFNQTLRAADVNGDLQVTPAEFVQQALPFCITEAEALDLHGQMDFLNQGFVDLFPMVPARTGREQKIKYWTV</sequence>
<evidence type="ECO:0000313" key="2">
    <source>
        <dbReference type="Proteomes" id="UP000649617"/>
    </source>
</evidence>
<dbReference type="OrthoDB" id="414412at2759"/>
<dbReference type="Proteomes" id="UP000649617">
    <property type="component" value="Unassembled WGS sequence"/>
</dbReference>
<comment type="caution">
    <text evidence="1">The sequence shown here is derived from an EMBL/GenBank/DDBJ whole genome shotgun (WGS) entry which is preliminary data.</text>
</comment>